<protein>
    <submittedName>
        <fullName evidence="1">Uncharacterized protein</fullName>
    </submittedName>
</protein>
<evidence type="ECO:0000313" key="1">
    <source>
        <dbReference type="EMBL" id="GJS77052.1"/>
    </source>
</evidence>
<organism evidence="1 2">
    <name type="scientific">Tanacetum coccineum</name>
    <dbReference type="NCBI Taxonomy" id="301880"/>
    <lineage>
        <taxon>Eukaryota</taxon>
        <taxon>Viridiplantae</taxon>
        <taxon>Streptophyta</taxon>
        <taxon>Embryophyta</taxon>
        <taxon>Tracheophyta</taxon>
        <taxon>Spermatophyta</taxon>
        <taxon>Magnoliopsida</taxon>
        <taxon>eudicotyledons</taxon>
        <taxon>Gunneridae</taxon>
        <taxon>Pentapetalae</taxon>
        <taxon>asterids</taxon>
        <taxon>campanulids</taxon>
        <taxon>Asterales</taxon>
        <taxon>Asteraceae</taxon>
        <taxon>Asteroideae</taxon>
        <taxon>Anthemideae</taxon>
        <taxon>Anthemidinae</taxon>
        <taxon>Tanacetum</taxon>
    </lineage>
</organism>
<dbReference type="EMBL" id="BQNB010010419">
    <property type="protein sequence ID" value="GJS77052.1"/>
    <property type="molecule type" value="Genomic_DNA"/>
</dbReference>
<dbReference type="Proteomes" id="UP001151760">
    <property type="component" value="Unassembled WGS sequence"/>
</dbReference>
<accession>A0ABQ4YJH2</accession>
<reference evidence="1" key="2">
    <citation type="submission" date="2022-01" db="EMBL/GenBank/DDBJ databases">
        <authorList>
            <person name="Yamashiro T."/>
            <person name="Shiraishi A."/>
            <person name="Satake H."/>
            <person name="Nakayama K."/>
        </authorList>
    </citation>
    <scope>NUCLEOTIDE SEQUENCE</scope>
</reference>
<sequence length="75" mass="8276">MPVRRIEFTEYAVLFGEQIRRLDCKTQYAVLSRRCDTSYPTGGYGVSAAAVSLSVEQSSSFDNVPATLVLLVTQL</sequence>
<proteinExistence type="predicted"/>
<keyword evidence="2" id="KW-1185">Reference proteome</keyword>
<evidence type="ECO:0000313" key="2">
    <source>
        <dbReference type="Proteomes" id="UP001151760"/>
    </source>
</evidence>
<comment type="caution">
    <text evidence="1">The sequence shown here is derived from an EMBL/GenBank/DDBJ whole genome shotgun (WGS) entry which is preliminary data.</text>
</comment>
<gene>
    <name evidence="1" type="ORF">Tco_0726933</name>
</gene>
<name>A0ABQ4YJH2_9ASTR</name>
<reference evidence="1" key="1">
    <citation type="journal article" date="2022" name="Int. J. Mol. Sci.">
        <title>Draft Genome of Tanacetum Coccineum: Genomic Comparison of Closely Related Tanacetum-Family Plants.</title>
        <authorList>
            <person name="Yamashiro T."/>
            <person name="Shiraishi A."/>
            <person name="Nakayama K."/>
            <person name="Satake H."/>
        </authorList>
    </citation>
    <scope>NUCLEOTIDE SEQUENCE</scope>
</reference>